<evidence type="ECO:0000256" key="1">
    <source>
        <dbReference type="SAM" id="MobiDB-lite"/>
    </source>
</evidence>
<sequence length="47" mass="5260">MALKRIPKELNDLARDPPAQCSARPVGDGMFHWQATIKGLNYPHPAF</sequence>
<dbReference type="Ensembl" id="ENSCCAT00000026260.1">
    <property type="protein sequence ID" value="ENSCCAP00000008877.1"/>
    <property type="gene ID" value="ENSCCAG00000022160.1"/>
</dbReference>
<dbReference type="AlphaFoldDB" id="A0A2K5PZ47"/>
<dbReference type="InterPro" id="IPR016135">
    <property type="entry name" value="UBQ-conjugating_enzyme/RWD"/>
</dbReference>
<dbReference type="SUPFAM" id="SSF54495">
    <property type="entry name" value="UBC-like"/>
    <property type="match status" value="1"/>
</dbReference>
<feature type="compositionally biased region" description="Basic and acidic residues" evidence="1">
    <location>
        <begin position="1"/>
        <end position="15"/>
    </location>
</feature>
<dbReference type="InterPro" id="IPR000608">
    <property type="entry name" value="UBC"/>
</dbReference>
<name>A0A2K5PZ47_CEBIM</name>
<accession>A0A2K5PZ47</accession>
<reference evidence="3" key="1">
    <citation type="submission" date="2025-08" db="UniProtKB">
        <authorList>
            <consortium name="Ensembl"/>
        </authorList>
    </citation>
    <scope>IDENTIFICATION</scope>
</reference>
<evidence type="ECO:0000313" key="3">
    <source>
        <dbReference type="Ensembl" id="ENSCCAP00000008877.1"/>
    </source>
</evidence>
<protein>
    <recommendedName>
        <fullName evidence="2">UBC core domain-containing protein</fullName>
    </recommendedName>
</protein>
<keyword evidence="4" id="KW-1185">Reference proteome</keyword>
<proteinExistence type="predicted"/>
<evidence type="ECO:0000259" key="2">
    <source>
        <dbReference type="PROSITE" id="PS50127"/>
    </source>
</evidence>
<dbReference type="PROSITE" id="PS50127">
    <property type="entry name" value="UBC_2"/>
    <property type="match status" value="1"/>
</dbReference>
<reference evidence="3" key="2">
    <citation type="submission" date="2025-09" db="UniProtKB">
        <authorList>
            <consortium name="Ensembl"/>
        </authorList>
    </citation>
    <scope>IDENTIFICATION</scope>
</reference>
<dbReference type="GeneTree" id="ENSGT00940000153169"/>
<organism evidence="3 4">
    <name type="scientific">Cebus imitator</name>
    <name type="common">Panamanian white-faced capuchin</name>
    <name type="synonym">Cebus capucinus imitator</name>
    <dbReference type="NCBI Taxonomy" id="2715852"/>
    <lineage>
        <taxon>Eukaryota</taxon>
        <taxon>Metazoa</taxon>
        <taxon>Chordata</taxon>
        <taxon>Craniata</taxon>
        <taxon>Vertebrata</taxon>
        <taxon>Euteleostomi</taxon>
        <taxon>Mammalia</taxon>
        <taxon>Eutheria</taxon>
        <taxon>Euarchontoglires</taxon>
        <taxon>Primates</taxon>
        <taxon>Haplorrhini</taxon>
        <taxon>Platyrrhini</taxon>
        <taxon>Cebidae</taxon>
        <taxon>Cebinae</taxon>
        <taxon>Cebus</taxon>
    </lineage>
</organism>
<feature type="domain" description="UBC core" evidence="2">
    <location>
        <begin position="1"/>
        <end position="47"/>
    </location>
</feature>
<feature type="region of interest" description="Disordered" evidence="1">
    <location>
        <begin position="1"/>
        <end position="20"/>
    </location>
</feature>
<evidence type="ECO:0000313" key="4">
    <source>
        <dbReference type="Proteomes" id="UP000233040"/>
    </source>
</evidence>
<dbReference type="Gene3D" id="3.10.110.10">
    <property type="entry name" value="Ubiquitin Conjugating Enzyme"/>
    <property type="match status" value="1"/>
</dbReference>
<dbReference type="Proteomes" id="UP000233040">
    <property type="component" value="Unassembled WGS sequence"/>
</dbReference>